<feature type="transmembrane region" description="Helical" evidence="1">
    <location>
        <begin position="165"/>
        <end position="188"/>
    </location>
</feature>
<keyword evidence="1" id="KW-0472">Membrane</keyword>
<dbReference type="PANTHER" id="PTHR35519:SF2">
    <property type="entry name" value="PH DOMAIN PROTEIN"/>
    <property type="match status" value="1"/>
</dbReference>
<accession>A0AAD5S4D5</accession>
<dbReference type="EMBL" id="JADGJD010001941">
    <property type="protein sequence ID" value="KAJ3036411.1"/>
    <property type="molecule type" value="Genomic_DNA"/>
</dbReference>
<reference evidence="2" key="1">
    <citation type="submission" date="2020-05" db="EMBL/GenBank/DDBJ databases">
        <title>Phylogenomic resolution of chytrid fungi.</title>
        <authorList>
            <person name="Stajich J.E."/>
            <person name="Amses K."/>
            <person name="Simmons R."/>
            <person name="Seto K."/>
            <person name="Myers J."/>
            <person name="Bonds A."/>
            <person name="Quandt C.A."/>
            <person name="Barry K."/>
            <person name="Liu P."/>
            <person name="Grigoriev I."/>
            <person name="Longcore J.E."/>
            <person name="James T.Y."/>
        </authorList>
    </citation>
    <scope>NUCLEOTIDE SEQUENCE</scope>
    <source>
        <strain evidence="2">JEL0318</strain>
    </source>
</reference>
<dbReference type="Proteomes" id="UP001212841">
    <property type="component" value="Unassembled WGS sequence"/>
</dbReference>
<dbReference type="AlphaFoldDB" id="A0AAD5S4D5"/>
<evidence type="ECO:0000313" key="3">
    <source>
        <dbReference type="Proteomes" id="UP001212841"/>
    </source>
</evidence>
<sequence length="219" mass="24712">MLLNLGLYRTIHCDNSSPYPYPSYSALPSEKLLTVQSAKNAVPQQKPNGLFYNTRRFFHYIALVFRYTKLALWRAAGGAAATLRFVFPRLEAEEIRSRLKIFRPLARISEAYLRIPFTHFRIGLTTILGFIPFVSGAIALTMSAYPLILASQLEGLPNDVLARMVFNAAVGAGVGMVPFVGGLLVTVWRPTLRNLRMLDKWVRTLEKQREAARKAQLVR</sequence>
<dbReference type="PANTHER" id="PTHR35519">
    <property type="entry name" value="MEMBRANE PROTEINS"/>
    <property type="match status" value="1"/>
</dbReference>
<evidence type="ECO:0000313" key="2">
    <source>
        <dbReference type="EMBL" id="KAJ3036411.1"/>
    </source>
</evidence>
<keyword evidence="3" id="KW-1185">Reference proteome</keyword>
<proteinExistence type="predicted"/>
<name>A0AAD5S4D5_9FUNG</name>
<dbReference type="InterPro" id="IPR025187">
    <property type="entry name" value="DUF4112"/>
</dbReference>
<feature type="transmembrane region" description="Helical" evidence="1">
    <location>
        <begin position="122"/>
        <end position="145"/>
    </location>
</feature>
<evidence type="ECO:0000256" key="1">
    <source>
        <dbReference type="SAM" id="Phobius"/>
    </source>
</evidence>
<dbReference type="Pfam" id="PF13430">
    <property type="entry name" value="DUF4112"/>
    <property type="match status" value="1"/>
</dbReference>
<gene>
    <name evidence="2" type="ORF">HK097_003848</name>
</gene>
<comment type="caution">
    <text evidence="2">The sequence shown here is derived from an EMBL/GenBank/DDBJ whole genome shotgun (WGS) entry which is preliminary data.</text>
</comment>
<organism evidence="2 3">
    <name type="scientific">Rhizophlyctis rosea</name>
    <dbReference type="NCBI Taxonomy" id="64517"/>
    <lineage>
        <taxon>Eukaryota</taxon>
        <taxon>Fungi</taxon>
        <taxon>Fungi incertae sedis</taxon>
        <taxon>Chytridiomycota</taxon>
        <taxon>Chytridiomycota incertae sedis</taxon>
        <taxon>Chytridiomycetes</taxon>
        <taxon>Rhizophlyctidales</taxon>
        <taxon>Rhizophlyctidaceae</taxon>
        <taxon>Rhizophlyctis</taxon>
    </lineage>
</organism>
<keyword evidence="1" id="KW-0812">Transmembrane</keyword>
<protein>
    <submittedName>
        <fullName evidence="2">Uncharacterized protein</fullName>
    </submittedName>
</protein>
<keyword evidence="1" id="KW-1133">Transmembrane helix</keyword>